<dbReference type="KEGG" id="lfi:LFML04_2032"/>
<evidence type="ECO:0000256" key="1">
    <source>
        <dbReference type="SAM" id="Phobius"/>
    </source>
</evidence>
<dbReference type="Proteomes" id="UP000006177">
    <property type="component" value="Chromosome"/>
</dbReference>
<dbReference type="AlphaFoldDB" id="J9ZCY1"/>
<dbReference type="HOGENOM" id="CLU_002755_2_5_0"/>
<feature type="transmembrane region" description="Helical" evidence="1">
    <location>
        <begin position="74"/>
        <end position="96"/>
    </location>
</feature>
<dbReference type="Gene3D" id="1.20.1640.10">
    <property type="entry name" value="Multidrug efflux transporter AcrB transmembrane domain"/>
    <property type="match status" value="1"/>
</dbReference>
<proteinExistence type="predicted"/>
<dbReference type="Pfam" id="PF00873">
    <property type="entry name" value="ACR_tran"/>
    <property type="match status" value="1"/>
</dbReference>
<keyword evidence="1" id="KW-0812">Transmembrane</keyword>
<reference evidence="2 3" key="1">
    <citation type="journal article" date="2011" name="J. Microbiol.">
        <title>Complete genome of Leptospirillum ferriphilum ML-04 provides insight into its physiology and environmental adaptation.</title>
        <authorList>
            <person name="Mi S."/>
            <person name="Song J."/>
            <person name="Lin J."/>
            <person name="Che Y."/>
            <person name="Zheng H."/>
            <person name="Lin J."/>
        </authorList>
    </citation>
    <scope>NUCLEOTIDE SEQUENCE [LARGE SCALE GENOMIC DNA]</scope>
    <source>
        <strain evidence="2 3">ML-04</strain>
    </source>
</reference>
<dbReference type="PATRIC" id="fig|1048260.3.peg.2210"/>
<dbReference type="EMBL" id="CP002919">
    <property type="protein sequence ID" value="AFS54229.1"/>
    <property type="molecule type" value="Genomic_DNA"/>
</dbReference>
<sequence>MLIGLSAKNAILIVEFARRLREKGEGIVEAAMEAGRLRLRPILMTAFAFILGVIPLMVATGAGAASRQSIGTTVFGGMLAATILSLGFVPIFYAVIEKFREGRKSEEPMESSH</sequence>
<dbReference type="PANTHER" id="PTHR32063:SF11">
    <property type="entry name" value="CATION OR DRUG EFFLUX SYSTEM PROTEIN"/>
    <property type="match status" value="1"/>
</dbReference>
<dbReference type="STRING" id="1048260.LFML04_2032"/>
<evidence type="ECO:0000313" key="3">
    <source>
        <dbReference type="Proteomes" id="UP000006177"/>
    </source>
</evidence>
<dbReference type="PANTHER" id="PTHR32063">
    <property type="match status" value="1"/>
</dbReference>
<evidence type="ECO:0000313" key="2">
    <source>
        <dbReference type="EMBL" id="AFS54229.1"/>
    </source>
</evidence>
<dbReference type="InterPro" id="IPR001036">
    <property type="entry name" value="Acrflvin-R"/>
</dbReference>
<gene>
    <name evidence="2" type="ordered locus">LFML04_2032</name>
</gene>
<dbReference type="GO" id="GO:0005886">
    <property type="term" value="C:plasma membrane"/>
    <property type="evidence" value="ECO:0007669"/>
    <property type="project" value="TreeGrafter"/>
</dbReference>
<keyword evidence="1" id="KW-1133">Transmembrane helix</keyword>
<dbReference type="SUPFAM" id="SSF82866">
    <property type="entry name" value="Multidrug efflux transporter AcrB transmembrane domain"/>
    <property type="match status" value="1"/>
</dbReference>
<dbReference type="GO" id="GO:0042910">
    <property type="term" value="F:xenobiotic transmembrane transporter activity"/>
    <property type="evidence" value="ECO:0007669"/>
    <property type="project" value="TreeGrafter"/>
</dbReference>
<accession>J9ZCY1</accession>
<organism evidence="2 3">
    <name type="scientific">Leptospirillum ferriphilum (strain ML-04)</name>
    <dbReference type="NCBI Taxonomy" id="1048260"/>
    <lineage>
        <taxon>Bacteria</taxon>
        <taxon>Pseudomonadati</taxon>
        <taxon>Nitrospirota</taxon>
        <taxon>Nitrospiria</taxon>
        <taxon>Nitrospirales</taxon>
        <taxon>Nitrospiraceae</taxon>
        <taxon>Leptospirillum</taxon>
    </lineage>
</organism>
<keyword evidence="1" id="KW-0472">Membrane</keyword>
<name>J9ZCY1_LEPFM</name>
<feature type="transmembrane region" description="Helical" evidence="1">
    <location>
        <begin position="42"/>
        <end position="62"/>
    </location>
</feature>
<protein>
    <submittedName>
        <fullName evidence="2">Hydrophobe/amphiphile efflux family protein</fullName>
    </submittedName>
</protein>